<dbReference type="EMBL" id="BMAC01000001">
    <property type="protein sequence ID" value="GFP78637.1"/>
    <property type="molecule type" value="Genomic_DNA"/>
</dbReference>
<dbReference type="GO" id="GO:0006360">
    <property type="term" value="P:transcription by RNA polymerase I"/>
    <property type="evidence" value="ECO:0007669"/>
    <property type="project" value="InterPro"/>
</dbReference>
<proteinExistence type="predicted"/>
<feature type="region of interest" description="Disordered" evidence="1">
    <location>
        <begin position="278"/>
        <end position="307"/>
    </location>
</feature>
<feature type="compositionally biased region" description="Basic and acidic residues" evidence="1">
    <location>
        <begin position="288"/>
        <end position="301"/>
    </location>
</feature>
<dbReference type="PANTHER" id="PTHR36720">
    <property type="entry name" value="TAF RNA POLYMERASE I SUBUNIT A"/>
    <property type="match status" value="1"/>
</dbReference>
<feature type="region of interest" description="Disordered" evidence="1">
    <location>
        <begin position="1"/>
        <end position="26"/>
    </location>
</feature>
<dbReference type="OrthoDB" id="1899337at2759"/>
<name>A0A830AWK4_9LAMI</name>
<dbReference type="PANTHER" id="PTHR36720:SF1">
    <property type="entry name" value="TAF RNA POLYMERASE I SUBUNIT A"/>
    <property type="match status" value="1"/>
</dbReference>
<dbReference type="AlphaFoldDB" id="A0A830AWK4"/>
<comment type="caution">
    <text evidence="2">The sequence shown here is derived from an EMBL/GenBank/DDBJ whole genome shotgun (WGS) entry which is preliminary data.</text>
</comment>
<keyword evidence="3" id="KW-1185">Reference proteome</keyword>
<dbReference type="InterPro" id="IPR039495">
    <property type="entry name" value="TAF1A"/>
</dbReference>
<evidence type="ECO:0000313" key="3">
    <source>
        <dbReference type="Proteomes" id="UP000653305"/>
    </source>
</evidence>
<dbReference type="Pfam" id="PF14929">
    <property type="entry name" value="TAF1_subA"/>
    <property type="match status" value="1"/>
</dbReference>
<sequence length="564" mass="63924">MAEESLSEPKHEDQEIDAPTEINRKPLRKQLRELENHGATSRARKFEGAFLAANQPSYCLKRGIGDSQCGGGSHRHQHRERLWRLLNNLVRRHNWAEASGVMSVLLQGTVADSSISKNRAKYSAALELLCNIKGETISSRRIQGVYELWMKKLGPLKNWSTKERFAVQLELILTCIQHGSMEDAYQSALCVMQQPGFDSDPVANLVVGLTFYQLWYSNIPKELQLTNLDPSVNFLQPEVHDDGTQMSIDFSVDNDDHEAGVNSGLRCDSNTSIAINKEVEDGGSQLEKPMDVDDDVKKEPSYSDSQPQVFHVESADASGNNNYSNYSDDRPRGSIFYSRGLPPWLLPIKLPSSHDNSEDAMHMHRKLLNSHYKNGLKYLRVALYSTPPVVEALHPLIQMLLLGDQVQEAIDEVETLSDSLDTILLLRMKASLTEHFDRGNYIRIYTCFEDILKKDPTCSDSLARLTLMHRRGDYDTLSLVEMIALHLEATYGTCDAWRELASCLLRISQCEEDRISTYGDSSDRRHGQGYLENPSKVPELFTDGESGRTWRILFQTKKVRFQPK</sequence>
<accession>A0A830AWK4</accession>
<reference evidence="2" key="1">
    <citation type="submission" date="2020-07" db="EMBL/GenBank/DDBJ databases">
        <title>Ethylene signaling mediates host invasion by parasitic plants.</title>
        <authorList>
            <person name="Yoshida S."/>
        </authorList>
    </citation>
    <scope>NUCLEOTIDE SEQUENCE</scope>
    <source>
        <strain evidence="2">Okayama</strain>
    </source>
</reference>
<evidence type="ECO:0000256" key="1">
    <source>
        <dbReference type="SAM" id="MobiDB-lite"/>
    </source>
</evidence>
<gene>
    <name evidence="2" type="ORF">PHJA_000007300</name>
</gene>
<evidence type="ECO:0000313" key="2">
    <source>
        <dbReference type="EMBL" id="GFP78637.1"/>
    </source>
</evidence>
<feature type="region of interest" description="Disordered" evidence="1">
    <location>
        <begin position="518"/>
        <end position="538"/>
    </location>
</feature>
<dbReference type="GO" id="GO:0000120">
    <property type="term" value="C:RNA polymerase I transcription regulator complex"/>
    <property type="evidence" value="ECO:0007669"/>
    <property type="project" value="InterPro"/>
</dbReference>
<dbReference type="Proteomes" id="UP000653305">
    <property type="component" value="Unassembled WGS sequence"/>
</dbReference>
<organism evidence="2 3">
    <name type="scientific">Phtheirospermum japonicum</name>
    <dbReference type="NCBI Taxonomy" id="374723"/>
    <lineage>
        <taxon>Eukaryota</taxon>
        <taxon>Viridiplantae</taxon>
        <taxon>Streptophyta</taxon>
        <taxon>Embryophyta</taxon>
        <taxon>Tracheophyta</taxon>
        <taxon>Spermatophyta</taxon>
        <taxon>Magnoliopsida</taxon>
        <taxon>eudicotyledons</taxon>
        <taxon>Gunneridae</taxon>
        <taxon>Pentapetalae</taxon>
        <taxon>asterids</taxon>
        <taxon>lamiids</taxon>
        <taxon>Lamiales</taxon>
        <taxon>Orobanchaceae</taxon>
        <taxon>Orobanchaceae incertae sedis</taxon>
        <taxon>Phtheirospermum</taxon>
    </lineage>
</organism>
<protein>
    <submittedName>
        <fullName evidence="2">Uncharacterized protein</fullName>
    </submittedName>
</protein>